<dbReference type="GO" id="GO:0046872">
    <property type="term" value="F:metal ion binding"/>
    <property type="evidence" value="ECO:0007669"/>
    <property type="project" value="UniProtKB-KW"/>
</dbReference>
<dbReference type="Proteomes" id="UP000184171">
    <property type="component" value="Unassembled WGS sequence"/>
</dbReference>
<feature type="domain" description="CBS" evidence="11">
    <location>
        <begin position="220"/>
        <end position="277"/>
    </location>
</feature>
<dbReference type="SUPFAM" id="SSF161093">
    <property type="entry name" value="MgtE membrane domain-like"/>
    <property type="match status" value="1"/>
</dbReference>
<evidence type="ECO:0000256" key="3">
    <source>
        <dbReference type="ARBA" id="ARBA00022448"/>
    </source>
</evidence>
<keyword evidence="9" id="KW-1003">Cell membrane</keyword>
<dbReference type="PANTHER" id="PTHR41394:SF5">
    <property type="entry name" value="SLC41A_MGTE INTEGRAL MEMBRANE DOMAIN-CONTAINING PROTEIN"/>
    <property type="match status" value="1"/>
</dbReference>
<dbReference type="InterPro" id="IPR006667">
    <property type="entry name" value="SLC41_membr_dom"/>
</dbReference>
<comment type="caution">
    <text evidence="9">Lacks conserved residue(s) required for the propagation of feature annotation.</text>
</comment>
<sequence length="468" mass="51099">MEQPKLEDPKLDFTEQEKTELTKPWQELSSLMEEGSSEQLQEFLAGISPSDTALAISRLKAEEQNRLVTLLGPEDAAEMLEDISEVQAADIIEELPPEQAAAILEELDSDHVVDLLGEMDEEDADAIIEQMAPEDAEEARQFLKYAPDTAGGLMISEYLDFRSSQSVKDVLDDFQNNREEYAYYDVQYLYITDEQGRLEGVLRMRDLLFPKRSTALGDLMIANPFKINVDASLEELENFFEDHDLFGVPVVDGEGRMLGVVMPEAVESAGQERSVKQFLGFSGIIGGEEFRSMPLLSRCGRRLSWLSLNIVLNIAAASVIALYTDTLAAAIALAVFLPMVSDMSGCSGNQAVAVSMRELSLGLVRPAELFWVLGKEAALGLINGLALGLILGGVAFLWKGNMFLGLVVGGALALNTLVAVSMGGLIPLVLKRLKLDPALVSSPLLTTVTDMCGFFFVLSFASLVLDKI</sequence>
<keyword evidence="7 9" id="KW-0472">Membrane</keyword>
<dbReference type="CDD" id="cd04606">
    <property type="entry name" value="CBS_pair_Mg_transporter"/>
    <property type="match status" value="1"/>
</dbReference>
<keyword evidence="9" id="KW-0479">Metal-binding</keyword>
<keyword evidence="8" id="KW-0129">CBS domain</keyword>
<feature type="transmembrane region" description="Helical" evidence="9">
    <location>
        <begin position="303"/>
        <end position="323"/>
    </location>
</feature>
<dbReference type="Gene3D" id="1.25.60.10">
    <property type="entry name" value="MgtE N-terminal domain-like"/>
    <property type="match status" value="1"/>
</dbReference>
<reference evidence="12 13" key="1">
    <citation type="submission" date="2016-11" db="EMBL/GenBank/DDBJ databases">
        <authorList>
            <person name="Jaros S."/>
            <person name="Januszkiewicz K."/>
            <person name="Wedrychowicz H."/>
        </authorList>
    </citation>
    <scope>NUCLEOTIDE SEQUENCE [LARGE SCALE GENOMIC DNA]</scope>
    <source>
        <strain evidence="12 13">DSM 5091</strain>
    </source>
</reference>
<dbReference type="GO" id="GO:0015095">
    <property type="term" value="F:magnesium ion transmembrane transporter activity"/>
    <property type="evidence" value="ECO:0007669"/>
    <property type="project" value="UniProtKB-UniRule"/>
</dbReference>
<dbReference type="InterPro" id="IPR006669">
    <property type="entry name" value="MgtE_transporter"/>
</dbReference>
<dbReference type="EMBL" id="FQZT01000019">
    <property type="protein sequence ID" value="SHJ84496.1"/>
    <property type="molecule type" value="Genomic_DNA"/>
</dbReference>
<gene>
    <name evidence="12" type="ORF">SAMN02745165_03331</name>
</gene>
<evidence type="ECO:0000256" key="10">
    <source>
        <dbReference type="SAM" id="MobiDB-lite"/>
    </source>
</evidence>
<name>A0A1M6MM83_MALRU</name>
<dbReference type="SUPFAM" id="SSF158791">
    <property type="entry name" value="MgtE N-terminal domain-like"/>
    <property type="match status" value="1"/>
</dbReference>
<dbReference type="InterPro" id="IPR038076">
    <property type="entry name" value="MgtE_N_sf"/>
</dbReference>
<keyword evidence="5 9" id="KW-0460">Magnesium</keyword>
<keyword evidence="6 9" id="KW-1133">Transmembrane helix</keyword>
<dbReference type="SUPFAM" id="SSF54631">
    <property type="entry name" value="CBS-domain pair"/>
    <property type="match status" value="1"/>
</dbReference>
<evidence type="ECO:0000256" key="6">
    <source>
        <dbReference type="ARBA" id="ARBA00022989"/>
    </source>
</evidence>
<feature type="domain" description="CBS" evidence="11">
    <location>
        <begin position="154"/>
        <end position="219"/>
    </location>
</feature>
<comment type="function">
    <text evidence="9">Acts as a magnesium transporter.</text>
</comment>
<dbReference type="PANTHER" id="PTHR41394">
    <property type="entry name" value="MAGNESIUM TRANSPORTER MGTE"/>
    <property type="match status" value="1"/>
</dbReference>
<evidence type="ECO:0000256" key="1">
    <source>
        <dbReference type="ARBA" id="ARBA00004141"/>
    </source>
</evidence>
<feature type="transmembrane region" description="Helical" evidence="9">
    <location>
        <begin position="404"/>
        <end position="430"/>
    </location>
</feature>
<comment type="similarity">
    <text evidence="2 9">Belongs to the SLC41A transporter family.</text>
</comment>
<keyword evidence="3 9" id="KW-0813">Transport</keyword>
<dbReference type="Pfam" id="PF00571">
    <property type="entry name" value="CBS"/>
    <property type="match status" value="2"/>
</dbReference>
<dbReference type="AlphaFoldDB" id="A0A1M6MM83"/>
<evidence type="ECO:0000256" key="9">
    <source>
        <dbReference type="RuleBase" id="RU362011"/>
    </source>
</evidence>
<dbReference type="InterPro" id="IPR036739">
    <property type="entry name" value="SLC41_membr_dom_sf"/>
</dbReference>
<comment type="subcellular location">
    <subcellularLocation>
        <location evidence="9">Cell membrane</location>
        <topology evidence="9">Multi-pass membrane protein</topology>
    </subcellularLocation>
    <subcellularLocation>
        <location evidence="1">Membrane</location>
        <topology evidence="1">Multi-pass membrane protein</topology>
    </subcellularLocation>
</comment>
<comment type="subunit">
    <text evidence="9">Homodimer.</text>
</comment>
<evidence type="ECO:0000256" key="4">
    <source>
        <dbReference type="ARBA" id="ARBA00022692"/>
    </source>
</evidence>
<evidence type="ECO:0000313" key="12">
    <source>
        <dbReference type="EMBL" id="SHJ84496.1"/>
    </source>
</evidence>
<feature type="transmembrane region" description="Helical" evidence="9">
    <location>
        <begin position="377"/>
        <end position="398"/>
    </location>
</feature>
<dbReference type="NCBIfam" id="TIGR00400">
    <property type="entry name" value="mgtE"/>
    <property type="match status" value="1"/>
</dbReference>
<protein>
    <recommendedName>
        <fullName evidence="9">Magnesium transporter MgtE</fullName>
    </recommendedName>
</protein>
<dbReference type="InterPro" id="IPR000644">
    <property type="entry name" value="CBS_dom"/>
</dbReference>
<organism evidence="12 13">
    <name type="scientific">Malonomonas rubra DSM 5091</name>
    <dbReference type="NCBI Taxonomy" id="1122189"/>
    <lineage>
        <taxon>Bacteria</taxon>
        <taxon>Pseudomonadati</taxon>
        <taxon>Thermodesulfobacteriota</taxon>
        <taxon>Desulfuromonadia</taxon>
        <taxon>Desulfuromonadales</taxon>
        <taxon>Geopsychrobacteraceae</taxon>
        <taxon>Malonomonas</taxon>
    </lineage>
</organism>
<keyword evidence="4 9" id="KW-0812">Transmembrane</keyword>
<keyword evidence="13" id="KW-1185">Reference proteome</keyword>
<evidence type="ECO:0000256" key="8">
    <source>
        <dbReference type="PROSITE-ProRule" id="PRU00703"/>
    </source>
</evidence>
<dbReference type="InterPro" id="IPR046342">
    <property type="entry name" value="CBS_dom_sf"/>
</dbReference>
<dbReference type="Gene3D" id="1.10.357.20">
    <property type="entry name" value="SLC41 divalent cation transporters, integral membrane domain"/>
    <property type="match status" value="1"/>
</dbReference>
<evidence type="ECO:0000256" key="7">
    <source>
        <dbReference type="ARBA" id="ARBA00023136"/>
    </source>
</evidence>
<accession>A0A1M6MM83</accession>
<feature type="transmembrane region" description="Helical" evidence="9">
    <location>
        <begin position="442"/>
        <end position="465"/>
    </location>
</feature>
<evidence type="ECO:0000259" key="11">
    <source>
        <dbReference type="PROSITE" id="PS51371"/>
    </source>
</evidence>
<dbReference type="Pfam" id="PF03448">
    <property type="entry name" value="MgtE_N"/>
    <property type="match status" value="1"/>
</dbReference>
<dbReference type="Pfam" id="PF01769">
    <property type="entry name" value="MgtE"/>
    <property type="match status" value="1"/>
</dbReference>
<dbReference type="OrthoDB" id="9790355at2"/>
<dbReference type="InterPro" id="IPR006668">
    <property type="entry name" value="Mg_transptr_MgtE_intracell_dom"/>
</dbReference>
<dbReference type="PROSITE" id="PS51371">
    <property type="entry name" value="CBS"/>
    <property type="match status" value="2"/>
</dbReference>
<evidence type="ECO:0000256" key="5">
    <source>
        <dbReference type="ARBA" id="ARBA00022842"/>
    </source>
</evidence>
<evidence type="ECO:0000256" key="2">
    <source>
        <dbReference type="ARBA" id="ARBA00009749"/>
    </source>
</evidence>
<feature type="region of interest" description="Disordered" evidence="10">
    <location>
        <begin position="1"/>
        <end position="21"/>
    </location>
</feature>
<dbReference type="GO" id="GO:0005886">
    <property type="term" value="C:plasma membrane"/>
    <property type="evidence" value="ECO:0007669"/>
    <property type="project" value="UniProtKB-SubCell"/>
</dbReference>
<evidence type="ECO:0000313" key="13">
    <source>
        <dbReference type="Proteomes" id="UP000184171"/>
    </source>
</evidence>
<dbReference type="Gene3D" id="3.10.580.10">
    <property type="entry name" value="CBS-domain"/>
    <property type="match status" value="1"/>
</dbReference>
<dbReference type="RefSeq" id="WP_072909862.1">
    <property type="nucleotide sequence ID" value="NZ_FQZT01000019.1"/>
</dbReference>
<dbReference type="SMART" id="SM00924">
    <property type="entry name" value="MgtE_N"/>
    <property type="match status" value="1"/>
</dbReference>
<dbReference type="STRING" id="1122189.SAMN02745165_03331"/>
<proteinExistence type="inferred from homology"/>